<dbReference type="Proteomes" id="UP000715095">
    <property type="component" value="Unassembled WGS sequence"/>
</dbReference>
<dbReference type="RefSeq" id="WP_205104097.1">
    <property type="nucleotide sequence ID" value="NZ_JACJJC010000019.1"/>
</dbReference>
<dbReference type="InterPro" id="IPR010960">
    <property type="entry name" value="Flavocytochrome_c"/>
</dbReference>
<dbReference type="Gene3D" id="3.50.50.60">
    <property type="entry name" value="FAD/NAD(P)-binding domain"/>
    <property type="match status" value="1"/>
</dbReference>
<reference evidence="7 8" key="1">
    <citation type="journal article" date="2021" name="Sci. Rep.">
        <title>The distribution of antibiotic resistance genes in chicken gut microbiota commensals.</title>
        <authorList>
            <person name="Juricova H."/>
            <person name="Matiasovicova J."/>
            <person name="Kubasova T."/>
            <person name="Cejkova D."/>
            <person name="Rychlik I."/>
        </authorList>
    </citation>
    <scope>NUCLEOTIDE SEQUENCE [LARGE SCALE GENOMIC DNA]</scope>
    <source>
        <strain evidence="7 8">An829</strain>
    </source>
</reference>
<keyword evidence="8" id="KW-1185">Reference proteome</keyword>
<evidence type="ECO:0000313" key="7">
    <source>
        <dbReference type="EMBL" id="MBM6704782.1"/>
    </source>
</evidence>
<dbReference type="InterPro" id="IPR003953">
    <property type="entry name" value="FAD-dep_OxRdtase_2_FAD-bd"/>
</dbReference>
<dbReference type="SUPFAM" id="SSF51905">
    <property type="entry name" value="FAD/NAD(P)-binding domain"/>
    <property type="match status" value="1"/>
</dbReference>
<dbReference type="NCBIfam" id="TIGR01813">
    <property type="entry name" value="flavo_cyto_c"/>
    <property type="match status" value="1"/>
</dbReference>
<evidence type="ECO:0000256" key="2">
    <source>
        <dbReference type="ARBA" id="ARBA00022630"/>
    </source>
</evidence>
<organism evidence="7 8">
    <name type="scientific">Sutterella massiliensis</name>
    <dbReference type="NCBI Taxonomy" id="1816689"/>
    <lineage>
        <taxon>Bacteria</taxon>
        <taxon>Pseudomonadati</taxon>
        <taxon>Pseudomonadota</taxon>
        <taxon>Betaproteobacteria</taxon>
        <taxon>Burkholderiales</taxon>
        <taxon>Sutterellaceae</taxon>
        <taxon>Sutterella</taxon>
    </lineage>
</organism>
<dbReference type="InterPro" id="IPR027477">
    <property type="entry name" value="Succ_DH/fumarate_Rdtase_cat_sf"/>
</dbReference>
<name>A0ABS2DU14_9BURK</name>
<feature type="domain" description="FAD-dependent oxidoreductase 2 FAD-binding" evidence="6">
    <location>
        <begin position="41"/>
        <end position="472"/>
    </location>
</feature>
<dbReference type="InterPro" id="IPR050315">
    <property type="entry name" value="FAD-oxidoreductase_2"/>
</dbReference>
<dbReference type="Gene3D" id="3.90.700.10">
    <property type="entry name" value="Succinate dehydrogenase/fumarate reductase flavoprotein, catalytic domain"/>
    <property type="match status" value="1"/>
</dbReference>
<proteinExistence type="inferred from homology"/>
<evidence type="ECO:0000313" key="8">
    <source>
        <dbReference type="Proteomes" id="UP000715095"/>
    </source>
</evidence>
<dbReference type="InterPro" id="IPR006311">
    <property type="entry name" value="TAT_signal"/>
</dbReference>
<evidence type="ECO:0000256" key="3">
    <source>
        <dbReference type="ARBA" id="ARBA00022827"/>
    </source>
</evidence>
<keyword evidence="3 5" id="KW-0274">FAD</keyword>
<gene>
    <name evidence="7" type="ORF">H6A60_09830</name>
</gene>
<dbReference type="PRINTS" id="PR00368">
    <property type="entry name" value="FADPNR"/>
</dbReference>
<dbReference type="PANTHER" id="PTHR43400">
    <property type="entry name" value="FUMARATE REDUCTASE"/>
    <property type="match status" value="1"/>
</dbReference>
<evidence type="ECO:0000256" key="5">
    <source>
        <dbReference type="RuleBase" id="RU366062"/>
    </source>
</evidence>
<dbReference type="SUPFAM" id="SSF56425">
    <property type="entry name" value="Succinate dehydrogenase/fumarate reductase flavoprotein, catalytic domain"/>
    <property type="match status" value="1"/>
</dbReference>
<dbReference type="EMBL" id="JACJJC010000019">
    <property type="protein sequence ID" value="MBM6704782.1"/>
    <property type="molecule type" value="Genomic_DNA"/>
</dbReference>
<dbReference type="InterPro" id="IPR036188">
    <property type="entry name" value="FAD/NAD-bd_sf"/>
</dbReference>
<comment type="caution">
    <text evidence="7">The sequence shown here is derived from an EMBL/GenBank/DDBJ whole genome shotgun (WGS) entry which is preliminary data.</text>
</comment>
<dbReference type="Pfam" id="PF00890">
    <property type="entry name" value="FAD_binding_2"/>
    <property type="match status" value="1"/>
</dbReference>
<evidence type="ECO:0000259" key="6">
    <source>
        <dbReference type="Pfam" id="PF00890"/>
    </source>
</evidence>
<feature type="chain" id="PRO_5044997359" evidence="5">
    <location>
        <begin position="23"/>
        <end position="491"/>
    </location>
</feature>
<keyword evidence="5" id="KW-0732">Signal</keyword>
<evidence type="ECO:0000256" key="4">
    <source>
        <dbReference type="ARBA" id="ARBA00023002"/>
    </source>
</evidence>
<dbReference type="PANTHER" id="PTHR43400:SF10">
    <property type="entry name" value="3-OXOSTEROID 1-DEHYDROGENASE"/>
    <property type="match status" value="1"/>
</dbReference>
<accession>A0ABS2DU14</accession>
<sequence>MTANRRAFLKSAGLFMAGMSGAAAVSAMPTARPEKFDESFDVVVLGAGGAGLTAAIRLAEGGKKVLLAEKLAFCGGSSLICGGGVAVTETDLQKKAGIKDSVDTLYEDIMRTGGQLNDKAVVRAYAEASPAYYTWAMKHGMVLNTENLSQSGSVPRNLSVNTQKSIDAWTKLAKKLGVDLRTNTKGERLVYDAEKKRICGVVLSSKAGTRTVEAKDGVIIATGGFARNKALLEKYVPRMKNASTICAMGCDGDGLKMALAYGADVADMPYIKATFAFNLKATSIRDACWVFRDGAIVLNKEGKRFCNEEISKKDIGDYVLDQPDAVAFNLYDSAIREDAITMDESGGSVTYSEKKGLVLKGDTIEEVAKKAGLDPKVVRETVDRYNEDAKTTGVDRDFGRKHLVDISGKIRPIEKAPFYIFPATAVLISTYCGVKINGKAEVADVFGDVIPGLYAAGEVTGGFHGRSYLGSTAFGKALIFGYIAAETILKA</sequence>
<keyword evidence="4 5" id="KW-0560">Oxidoreductase</keyword>
<evidence type="ECO:0000256" key="1">
    <source>
        <dbReference type="ARBA" id="ARBA00001974"/>
    </source>
</evidence>
<comment type="cofactor">
    <cofactor evidence="1">
        <name>FAD</name>
        <dbReference type="ChEBI" id="CHEBI:57692"/>
    </cofactor>
</comment>
<feature type="signal peptide" evidence="5">
    <location>
        <begin position="1"/>
        <end position="22"/>
    </location>
</feature>
<keyword evidence="2 5" id="KW-0285">Flavoprotein</keyword>
<comment type="similarity">
    <text evidence="5">Belongs to the FAD-dependent oxidoreductase 2 family. FRD/SDH subfamily.</text>
</comment>
<dbReference type="PROSITE" id="PS51318">
    <property type="entry name" value="TAT"/>
    <property type="match status" value="1"/>
</dbReference>
<protein>
    <submittedName>
        <fullName evidence="7">Flavocytochrome c</fullName>
    </submittedName>
</protein>